<organism evidence="2">
    <name type="scientific">Brassica napus</name>
    <name type="common">Rape</name>
    <dbReference type="NCBI Taxonomy" id="3708"/>
    <lineage>
        <taxon>Eukaryota</taxon>
        <taxon>Viridiplantae</taxon>
        <taxon>Streptophyta</taxon>
        <taxon>Embryophyta</taxon>
        <taxon>Tracheophyta</taxon>
        <taxon>Spermatophyta</taxon>
        <taxon>Magnoliopsida</taxon>
        <taxon>eudicotyledons</taxon>
        <taxon>Gunneridae</taxon>
        <taxon>Pentapetalae</taxon>
        <taxon>rosids</taxon>
        <taxon>malvids</taxon>
        <taxon>Brassicales</taxon>
        <taxon>Brassicaceae</taxon>
        <taxon>Brassiceae</taxon>
        <taxon>Brassica</taxon>
    </lineage>
</organism>
<feature type="domain" description="Replication protein A 70 kDa DNA-binding subunit B/D first OB fold" evidence="1">
    <location>
        <begin position="8"/>
        <end position="50"/>
    </location>
</feature>
<protein>
    <submittedName>
        <fullName evidence="2">(rape) hypothetical protein</fullName>
    </submittedName>
</protein>
<gene>
    <name evidence="2" type="ORF">DARMORV10_A09P26500.1</name>
</gene>
<dbReference type="Gene3D" id="2.40.50.140">
    <property type="entry name" value="Nucleic acid-binding proteins"/>
    <property type="match status" value="1"/>
</dbReference>
<name>A0A816P0R7_BRANA</name>
<proteinExistence type="predicted"/>
<dbReference type="Pfam" id="PF02721">
    <property type="entry name" value="DUF223"/>
    <property type="match status" value="1"/>
</dbReference>
<accession>A0A816P0R7</accession>
<dbReference type="AlphaFoldDB" id="A0A816P0R7"/>
<dbReference type="InterPro" id="IPR012340">
    <property type="entry name" value="NA-bd_OB-fold"/>
</dbReference>
<evidence type="ECO:0000259" key="1">
    <source>
        <dbReference type="Pfam" id="PF02721"/>
    </source>
</evidence>
<dbReference type="EMBL" id="HG994363">
    <property type="protein sequence ID" value="CAF2042605.1"/>
    <property type="molecule type" value="Genomic_DNA"/>
</dbReference>
<dbReference type="InterPro" id="IPR003871">
    <property type="entry name" value="RFA1B/D_OB_1st"/>
</dbReference>
<dbReference type="SUPFAM" id="SSF50249">
    <property type="entry name" value="Nucleic acid-binding proteins"/>
    <property type="match status" value="2"/>
</dbReference>
<feature type="non-terminal residue" evidence="2">
    <location>
        <position position="219"/>
    </location>
</feature>
<dbReference type="Proteomes" id="UP001295469">
    <property type="component" value="Chromosome A09"/>
</dbReference>
<evidence type="ECO:0000313" key="2">
    <source>
        <dbReference type="EMBL" id="CAF2042605.1"/>
    </source>
</evidence>
<reference evidence="2" key="1">
    <citation type="submission" date="2021-01" db="EMBL/GenBank/DDBJ databases">
        <authorList>
            <consortium name="Genoscope - CEA"/>
            <person name="William W."/>
        </authorList>
    </citation>
    <scope>NUCLEOTIDE SEQUENCE</scope>
</reference>
<sequence>MDSMIKISNLSDLKPFKSAWRVHVKVLHTWMSINPDNGLSNLEMVLTDENLFQRHCRVGEWKVITNFSLSPVLVCTVYAIDTINGWYYIACAVCSKKVFKQAIIFDEVDVPSWWCEFCQSNVTKVSPRTLKFSIHYRSVPVEKIQFHLPGKQIIIFKDDDTYEEVTSRMLIQNTYMMAWFELNKVSAVARKLTLAEIPTRFIWNKKERKLQERKRGFSI</sequence>